<dbReference type="InterPro" id="IPR013103">
    <property type="entry name" value="RVT_2"/>
</dbReference>
<name>A0A5E4FMH3_PRUDU</name>
<dbReference type="Proteomes" id="UP000327085">
    <property type="component" value="Chromosome 1"/>
</dbReference>
<sequence>PKWKEAMNEEMRALQKNVRWELVPLPHGKKTVGCRWVFTLKHKADGSIDRYKARLIAKGYTQTYRVDYTETFAPVAKLNTVLVLLSLAANHDWPLLQFDVKNAFLHGDLKEEIYMDPPPGIPVTSKEGMVCKLRKSLYGLKQSPRAWFGRFAASMRKSGYVQSNLDHTLFLKRCKGKLTALIIYVDDMIVTGDDQAEIQNFQKYLASEFEMKSLGDLKYFIGIEVARSKHDIFLSQRKYVLDLLAETGMLDCKPIDTP</sequence>
<dbReference type="Pfam" id="PF07727">
    <property type="entry name" value="RVT_2"/>
    <property type="match status" value="1"/>
</dbReference>
<dbReference type="PANTHER" id="PTHR43383">
    <property type="entry name" value="NODULIN 6"/>
    <property type="match status" value="1"/>
</dbReference>
<dbReference type="AlphaFoldDB" id="A0A5E4FMH3"/>
<protein>
    <submittedName>
        <fullName evidence="2">PREDICTED: Retrovirus-related Pol poly from transposon</fullName>
    </submittedName>
</protein>
<organism evidence="2 3">
    <name type="scientific">Prunus dulcis</name>
    <name type="common">Almond</name>
    <name type="synonym">Amygdalus dulcis</name>
    <dbReference type="NCBI Taxonomy" id="3755"/>
    <lineage>
        <taxon>Eukaryota</taxon>
        <taxon>Viridiplantae</taxon>
        <taxon>Streptophyta</taxon>
        <taxon>Embryophyta</taxon>
        <taxon>Tracheophyta</taxon>
        <taxon>Spermatophyta</taxon>
        <taxon>Magnoliopsida</taxon>
        <taxon>eudicotyledons</taxon>
        <taxon>Gunneridae</taxon>
        <taxon>Pentapetalae</taxon>
        <taxon>rosids</taxon>
        <taxon>fabids</taxon>
        <taxon>Rosales</taxon>
        <taxon>Rosaceae</taxon>
        <taxon>Amygdaloideae</taxon>
        <taxon>Amygdaleae</taxon>
        <taxon>Prunus</taxon>
    </lineage>
</organism>
<dbReference type="Gramene" id="VVA27208">
    <property type="protein sequence ID" value="VVA27208"/>
    <property type="gene ID" value="Prudul26B018045"/>
</dbReference>
<feature type="non-terminal residue" evidence="2">
    <location>
        <position position="258"/>
    </location>
</feature>
<evidence type="ECO:0000259" key="1">
    <source>
        <dbReference type="Pfam" id="PF07727"/>
    </source>
</evidence>
<dbReference type="PANTHER" id="PTHR43383:SF2">
    <property type="entry name" value="AMIDOHYDROLASE 2 FAMILY PROTEIN"/>
    <property type="match status" value="1"/>
</dbReference>
<accession>A0A5E4FMH3</accession>
<dbReference type="InParanoid" id="A0A5E4FMH3"/>
<dbReference type="InterPro" id="IPR043502">
    <property type="entry name" value="DNA/RNA_pol_sf"/>
</dbReference>
<feature type="domain" description="Reverse transcriptase Ty1/copia-type" evidence="1">
    <location>
        <begin position="19"/>
        <end position="258"/>
    </location>
</feature>
<dbReference type="SUPFAM" id="SSF56672">
    <property type="entry name" value="DNA/RNA polymerases"/>
    <property type="match status" value="1"/>
</dbReference>
<feature type="non-terminal residue" evidence="2">
    <location>
        <position position="1"/>
    </location>
</feature>
<dbReference type="EMBL" id="CABIKO010000118">
    <property type="protein sequence ID" value="VVA27208.1"/>
    <property type="molecule type" value="Genomic_DNA"/>
</dbReference>
<evidence type="ECO:0000313" key="3">
    <source>
        <dbReference type="Proteomes" id="UP000327085"/>
    </source>
</evidence>
<proteinExistence type="predicted"/>
<gene>
    <name evidence="2" type="ORF">ALMOND_2B018045</name>
</gene>
<reference evidence="3" key="1">
    <citation type="journal article" date="2020" name="Plant J.">
        <title>Transposons played a major role in the diversification between the closely related almond and peach genomes: results from the almond genome sequence.</title>
        <authorList>
            <person name="Alioto T."/>
            <person name="Alexiou K.G."/>
            <person name="Bardil A."/>
            <person name="Barteri F."/>
            <person name="Castanera R."/>
            <person name="Cruz F."/>
            <person name="Dhingra A."/>
            <person name="Duval H."/>
            <person name="Fernandez I Marti A."/>
            <person name="Frias L."/>
            <person name="Galan B."/>
            <person name="Garcia J.L."/>
            <person name="Howad W."/>
            <person name="Gomez-Garrido J."/>
            <person name="Gut M."/>
            <person name="Julca I."/>
            <person name="Morata J."/>
            <person name="Puigdomenech P."/>
            <person name="Ribeca P."/>
            <person name="Rubio Cabetas M.J."/>
            <person name="Vlasova A."/>
            <person name="Wirthensohn M."/>
            <person name="Garcia-Mas J."/>
            <person name="Gabaldon T."/>
            <person name="Casacuberta J.M."/>
            <person name="Arus P."/>
        </authorList>
    </citation>
    <scope>NUCLEOTIDE SEQUENCE [LARGE SCALE GENOMIC DNA]</scope>
    <source>
        <strain evidence="3">cv. Texas</strain>
    </source>
</reference>
<dbReference type="OMA" id="TEYQENC"/>
<evidence type="ECO:0000313" key="2">
    <source>
        <dbReference type="EMBL" id="VVA27208.1"/>
    </source>
</evidence>